<comment type="caution">
    <text evidence="2">The sequence shown here is derived from an EMBL/GenBank/DDBJ whole genome shotgun (WGS) entry which is preliminary data.</text>
</comment>
<reference evidence="3" key="1">
    <citation type="submission" date="2022-10" db="EMBL/GenBank/DDBJ databases">
        <title>Genome assembly of Pristionchus species.</title>
        <authorList>
            <person name="Yoshida K."/>
            <person name="Sommer R.J."/>
        </authorList>
    </citation>
    <scope>NUCLEOTIDE SEQUENCE [LARGE SCALE GENOMIC DNA]</scope>
    <source>
        <strain evidence="3">RS5460</strain>
    </source>
</reference>
<feature type="domain" description="ABC transporter" evidence="1">
    <location>
        <begin position="1"/>
        <end position="92"/>
    </location>
</feature>
<dbReference type="GO" id="GO:0016887">
    <property type="term" value="F:ATP hydrolysis activity"/>
    <property type="evidence" value="ECO:0007669"/>
    <property type="project" value="InterPro"/>
</dbReference>
<name>A0AAN5D2F7_9BILA</name>
<dbReference type="PANTHER" id="PTHR24221:SF654">
    <property type="entry name" value="ATP-BINDING CASSETTE SUB-FAMILY B MEMBER 6"/>
    <property type="match status" value="1"/>
</dbReference>
<sequence>KQIGIVPQDTVLFNETIRYNIRFGRPSATDAEVEEAARAAMIHEKILTLPNGYDTVVGERGLKLSGGEKQRVAIARTILKQPQFIFLDEATSALDTHTERAIQKSLDELCASRTTVVVAHRLSTVVRATQILVLDK</sequence>
<evidence type="ECO:0000259" key="1">
    <source>
        <dbReference type="Pfam" id="PF00005"/>
    </source>
</evidence>
<dbReference type="PANTHER" id="PTHR24221">
    <property type="entry name" value="ATP-BINDING CASSETTE SUB-FAMILY B"/>
    <property type="match status" value="1"/>
</dbReference>
<feature type="non-terminal residue" evidence="2">
    <location>
        <position position="136"/>
    </location>
</feature>
<evidence type="ECO:0000313" key="2">
    <source>
        <dbReference type="EMBL" id="GMR54502.1"/>
    </source>
</evidence>
<dbReference type="GO" id="GO:0020037">
    <property type="term" value="F:heme binding"/>
    <property type="evidence" value="ECO:0007669"/>
    <property type="project" value="TreeGrafter"/>
</dbReference>
<dbReference type="Pfam" id="PF00005">
    <property type="entry name" value="ABC_tran"/>
    <property type="match status" value="1"/>
</dbReference>
<evidence type="ECO:0000313" key="3">
    <source>
        <dbReference type="Proteomes" id="UP001328107"/>
    </source>
</evidence>
<dbReference type="EMBL" id="BTRK01000005">
    <property type="protein sequence ID" value="GMR54502.1"/>
    <property type="molecule type" value="Genomic_DNA"/>
</dbReference>
<organism evidence="2 3">
    <name type="scientific">Pristionchus mayeri</name>
    <dbReference type="NCBI Taxonomy" id="1317129"/>
    <lineage>
        <taxon>Eukaryota</taxon>
        <taxon>Metazoa</taxon>
        <taxon>Ecdysozoa</taxon>
        <taxon>Nematoda</taxon>
        <taxon>Chromadorea</taxon>
        <taxon>Rhabditida</taxon>
        <taxon>Rhabditina</taxon>
        <taxon>Diplogasteromorpha</taxon>
        <taxon>Diplogasteroidea</taxon>
        <taxon>Neodiplogasteridae</taxon>
        <taxon>Pristionchus</taxon>
    </lineage>
</organism>
<dbReference type="Proteomes" id="UP001328107">
    <property type="component" value="Unassembled WGS sequence"/>
</dbReference>
<dbReference type="GO" id="GO:0005524">
    <property type="term" value="F:ATP binding"/>
    <property type="evidence" value="ECO:0007669"/>
    <property type="project" value="InterPro"/>
</dbReference>
<accession>A0AAN5D2F7</accession>
<dbReference type="GO" id="GO:0015439">
    <property type="term" value="F:ABC-type heme transporter activity"/>
    <property type="evidence" value="ECO:0007669"/>
    <property type="project" value="TreeGrafter"/>
</dbReference>
<dbReference type="AlphaFoldDB" id="A0AAN5D2F7"/>
<keyword evidence="3" id="KW-1185">Reference proteome</keyword>
<protein>
    <recommendedName>
        <fullName evidence="1">ABC transporter domain-containing protein</fullName>
    </recommendedName>
</protein>
<gene>
    <name evidence="2" type="ORF">PMAYCL1PPCAC_24697</name>
</gene>
<dbReference type="SUPFAM" id="SSF52540">
    <property type="entry name" value="P-loop containing nucleoside triphosphate hydrolases"/>
    <property type="match status" value="1"/>
</dbReference>
<dbReference type="GO" id="GO:0005774">
    <property type="term" value="C:vacuolar membrane"/>
    <property type="evidence" value="ECO:0007669"/>
    <property type="project" value="TreeGrafter"/>
</dbReference>
<feature type="non-terminal residue" evidence="2">
    <location>
        <position position="1"/>
    </location>
</feature>
<dbReference type="InterPro" id="IPR039421">
    <property type="entry name" value="Type_1_exporter"/>
</dbReference>
<dbReference type="InterPro" id="IPR003439">
    <property type="entry name" value="ABC_transporter-like_ATP-bd"/>
</dbReference>
<proteinExistence type="predicted"/>
<dbReference type="InterPro" id="IPR027417">
    <property type="entry name" value="P-loop_NTPase"/>
</dbReference>
<dbReference type="Gene3D" id="3.40.50.300">
    <property type="entry name" value="P-loop containing nucleotide triphosphate hydrolases"/>
    <property type="match status" value="1"/>
</dbReference>